<dbReference type="NCBIfam" id="NF033580">
    <property type="entry name" value="transpos_IS5_3"/>
    <property type="match status" value="1"/>
</dbReference>
<dbReference type="InterPro" id="IPR002559">
    <property type="entry name" value="Transposase_11"/>
</dbReference>
<gene>
    <name evidence="3" type="ORF">CA12_36570</name>
</gene>
<name>A0A517PDT5_9PLAN</name>
<reference evidence="3 4" key="1">
    <citation type="submission" date="2019-02" db="EMBL/GenBank/DDBJ databases">
        <title>Deep-cultivation of Planctomycetes and their phenomic and genomic characterization uncovers novel biology.</title>
        <authorList>
            <person name="Wiegand S."/>
            <person name="Jogler M."/>
            <person name="Boedeker C."/>
            <person name="Pinto D."/>
            <person name="Vollmers J."/>
            <person name="Rivas-Marin E."/>
            <person name="Kohn T."/>
            <person name="Peeters S.H."/>
            <person name="Heuer A."/>
            <person name="Rast P."/>
            <person name="Oberbeckmann S."/>
            <person name="Bunk B."/>
            <person name="Jeske O."/>
            <person name="Meyerdierks A."/>
            <person name="Storesund J.E."/>
            <person name="Kallscheuer N."/>
            <person name="Luecker S."/>
            <person name="Lage O.M."/>
            <person name="Pohl T."/>
            <person name="Merkel B.J."/>
            <person name="Hornburger P."/>
            <person name="Mueller R.-W."/>
            <person name="Bruemmer F."/>
            <person name="Labrenz M."/>
            <person name="Spormann A.M."/>
            <person name="Op den Camp H."/>
            <person name="Overmann J."/>
            <person name="Amann R."/>
            <person name="Jetten M.S.M."/>
            <person name="Mascher T."/>
            <person name="Medema M.H."/>
            <person name="Devos D.P."/>
            <person name="Kaster A.-K."/>
            <person name="Ovreas L."/>
            <person name="Rohde M."/>
            <person name="Galperin M.Y."/>
            <person name="Jogler C."/>
        </authorList>
    </citation>
    <scope>NUCLEOTIDE SEQUENCE [LARGE SCALE GENOMIC DNA]</scope>
    <source>
        <strain evidence="3 4">CA12</strain>
    </source>
</reference>
<dbReference type="RefSeq" id="WP_145360391.1">
    <property type="nucleotide sequence ID" value="NZ_CP036265.1"/>
</dbReference>
<feature type="domain" description="Transposase IS4-like" evidence="1">
    <location>
        <begin position="97"/>
        <end position="258"/>
    </location>
</feature>
<dbReference type="AlphaFoldDB" id="A0A517PDT5"/>
<dbReference type="GO" id="GO:0004803">
    <property type="term" value="F:transposase activity"/>
    <property type="evidence" value="ECO:0007669"/>
    <property type="project" value="InterPro"/>
</dbReference>
<organism evidence="3 4">
    <name type="scientific">Alienimonas californiensis</name>
    <dbReference type="NCBI Taxonomy" id="2527989"/>
    <lineage>
        <taxon>Bacteria</taxon>
        <taxon>Pseudomonadati</taxon>
        <taxon>Planctomycetota</taxon>
        <taxon>Planctomycetia</taxon>
        <taxon>Planctomycetales</taxon>
        <taxon>Planctomycetaceae</taxon>
        <taxon>Alienimonas</taxon>
    </lineage>
</organism>
<evidence type="ECO:0000313" key="4">
    <source>
        <dbReference type="Proteomes" id="UP000318741"/>
    </source>
</evidence>
<dbReference type="Pfam" id="PF01609">
    <property type="entry name" value="DDE_Tnp_1"/>
    <property type="match status" value="1"/>
</dbReference>
<sequence length="272" mass="30371">MAQCRLPEQFADVAAHHLPPDRPVGAEGGRPRTPNRTVLKVLWYVLTTGCRWRDVPPDMGCSGETARCRLIEWEDLGVWARVHLDFLRLLRRDGELKHETAIVDSVLVRAHGAGERTGPSPVDRGKPGCKYSLMVDRNGAALGVKVAGANASDHTQILPLVKEEFPKVGGKPGRPKETPDRLYADAGYDSEATRNVLRSLGIEPFIRKRGTPHGSGLGKVRWVVERTIGWVKGLRRLRVRYDRREEAIEAWNTLAMAVINFRLWRHAAADAD</sequence>
<dbReference type="PANTHER" id="PTHR30007">
    <property type="entry name" value="PHP DOMAIN PROTEIN"/>
    <property type="match status" value="1"/>
</dbReference>
<proteinExistence type="predicted"/>
<dbReference type="Pfam" id="PF13340">
    <property type="entry name" value="DUF4096"/>
    <property type="match status" value="1"/>
</dbReference>
<dbReference type="KEGG" id="acaf:CA12_36570"/>
<dbReference type="GO" id="GO:0006313">
    <property type="term" value="P:DNA transposition"/>
    <property type="evidence" value="ECO:0007669"/>
    <property type="project" value="InterPro"/>
</dbReference>
<protein>
    <submittedName>
        <fullName evidence="3">Transposase DDE domain protein</fullName>
    </submittedName>
</protein>
<dbReference type="InterPro" id="IPR025161">
    <property type="entry name" value="IS402-like_dom"/>
</dbReference>
<dbReference type="PANTHER" id="PTHR30007:SF1">
    <property type="entry name" value="BLR1914 PROTEIN"/>
    <property type="match status" value="1"/>
</dbReference>
<feature type="domain" description="Insertion element IS402-like" evidence="2">
    <location>
        <begin position="14"/>
        <end position="83"/>
    </location>
</feature>
<dbReference type="Proteomes" id="UP000318741">
    <property type="component" value="Chromosome"/>
</dbReference>
<keyword evidence="4" id="KW-1185">Reference proteome</keyword>
<evidence type="ECO:0000259" key="1">
    <source>
        <dbReference type="Pfam" id="PF01609"/>
    </source>
</evidence>
<evidence type="ECO:0000259" key="2">
    <source>
        <dbReference type="Pfam" id="PF13340"/>
    </source>
</evidence>
<evidence type="ECO:0000313" key="3">
    <source>
        <dbReference type="EMBL" id="QDT17530.1"/>
    </source>
</evidence>
<accession>A0A517PDT5</accession>
<dbReference type="GO" id="GO:0003677">
    <property type="term" value="F:DNA binding"/>
    <property type="evidence" value="ECO:0007669"/>
    <property type="project" value="InterPro"/>
</dbReference>
<dbReference type="OrthoDB" id="120306at2"/>
<dbReference type="EMBL" id="CP036265">
    <property type="protein sequence ID" value="QDT17530.1"/>
    <property type="molecule type" value="Genomic_DNA"/>
</dbReference>